<name>A0A1A9W9Y6_9MUSC</name>
<proteinExistence type="predicted"/>
<protein>
    <submittedName>
        <fullName evidence="2">Uncharacterized protein</fullName>
    </submittedName>
</protein>
<accession>A0A1A9W9Y6</accession>
<keyword evidence="3" id="KW-1185">Reference proteome</keyword>
<keyword evidence="1" id="KW-0812">Transmembrane</keyword>
<reference evidence="2" key="2">
    <citation type="submission" date="2020-05" db="UniProtKB">
        <authorList>
            <consortium name="EnsemblMetazoa"/>
        </authorList>
    </citation>
    <scope>IDENTIFICATION</scope>
    <source>
        <strain evidence="2">IAEA</strain>
    </source>
</reference>
<feature type="transmembrane region" description="Helical" evidence="1">
    <location>
        <begin position="70"/>
        <end position="93"/>
    </location>
</feature>
<keyword evidence="1" id="KW-1133">Transmembrane helix</keyword>
<dbReference type="EnsemblMetazoa" id="GBRI011734-RA">
    <property type="protein sequence ID" value="GBRI011734-PA"/>
    <property type="gene ID" value="GBRI011734"/>
</dbReference>
<dbReference type="VEuPathDB" id="VectorBase:GBRI011734"/>
<dbReference type="AlphaFoldDB" id="A0A1A9W9Y6"/>
<evidence type="ECO:0000256" key="1">
    <source>
        <dbReference type="SAM" id="Phobius"/>
    </source>
</evidence>
<reference evidence="3" key="1">
    <citation type="submission" date="2014-03" db="EMBL/GenBank/DDBJ databases">
        <authorList>
            <person name="Aksoy S."/>
            <person name="Warren W."/>
            <person name="Wilson R.K."/>
        </authorList>
    </citation>
    <scope>NUCLEOTIDE SEQUENCE [LARGE SCALE GENOMIC DNA]</scope>
    <source>
        <strain evidence="3">IAEA</strain>
    </source>
</reference>
<evidence type="ECO:0000313" key="2">
    <source>
        <dbReference type="EnsemblMetazoa" id="GBRI011734-PA"/>
    </source>
</evidence>
<keyword evidence="1" id="KW-0472">Membrane</keyword>
<sequence length="106" mass="11921">MKIVCKRKKHTLEDVLITKRPSTIHLNCSSVCLGSLLTTLVTLKSNDNLKIKDSSIVYAPLLSFGFLWSIHRLIVCSSLFAKAAAWMVVARLLSSQRLRILMSTLY</sequence>
<evidence type="ECO:0000313" key="3">
    <source>
        <dbReference type="Proteomes" id="UP000091820"/>
    </source>
</evidence>
<dbReference type="Proteomes" id="UP000091820">
    <property type="component" value="Unassembled WGS sequence"/>
</dbReference>
<organism evidence="2 3">
    <name type="scientific">Glossina brevipalpis</name>
    <dbReference type="NCBI Taxonomy" id="37001"/>
    <lineage>
        <taxon>Eukaryota</taxon>
        <taxon>Metazoa</taxon>
        <taxon>Ecdysozoa</taxon>
        <taxon>Arthropoda</taxon>
        <taxon>Hexapoda</taxon>
        <taxon>Insecta</taxon>
        <taxon>Pterygota</taxon>
        <taxon>Neoptera</taxon>
        <taxon>Endopterygota</taxon>
        <taxon>Diptera</taxon>
        <taxon>Brachycera</taxon>
        <taxon>Muscomorpha</taxon>
        <taxon>Hippoboscoidea</taxon>
        <taxon>Glossinidae</taxon>
        <taxon>Glossina</taxon>
    </lineage>
</organism>
<feature type="transmembrane region" description="Helical" evidence="1">
    <location>
        <begin position="24"/>
        <end position="43"/>
    </location>
</feature>